<dbReference type="SMART" id="SM00421">
    <property type="entry name" value="HTH_LUXR"/>
    <property type="match status" value="1"/>
</dbReference>
<evidence type="ECO:0000259" key="4">
    <source>
        <dbReference type="PROSITE" id="PS50043"/>
    </source>
</evidence>
<gene>
    <name evidence="5" type="ORF">FNJ47_19290</name>
</gene>
<dbReference type="EMBL" id="VKHP01000073">
    <property type="protein sequence ID" value="NEU97914.1"/>
    <property type="molecule type" value="Genomic_DNA"/>
</dbReference>
<evidence type="ECO:0000256" key="3">
    <source>
        <dbReference type="ARBA" id="ARBA00023163"/>
    </source>
</evidence>
<dbReference type="InterPro" id="IPR036388">
    <property type="entry name" value="WH-like_DNA-bd_sf"/>
</dbReference>
<keyword evidence="6" id="KW-1185">Reference proteome</keyword>
<reference evidence="5 6" key="1">
    <citation type="journal article" date="2020" name="Arch. Microbiol.">
        <title>Bradyrhizobium uaiense sp. nov., a new highly efficient cowpea symbiont.</title>
        <authorList>
            <person name="Cabral Michel D."/>
            <person name="Azarias Guimaraes A."/>
            <person name="Martins da Costa E."/>
            <person name="Soares de Carvalho T."/>
            <person name="Balsanelli E."/>
            <person name="Willems A."/>
            <person name="Maltempi de Souza E."/>
            <person name="de Souza Moreira F.M."/>
        </authorList>
    </citation>
    <scope>NUCLEOTIDE SEQUENCE [LARGE SCALE GENOMIC DNA]</scope>
    <source>
        <strain evidence="5 6">UFLA 03-164</strain>
    </source>
</reference>
<feature type="domain" description="HTH luxR-type" evidence="4">
    <location>
        <begin position="237"/>
        <end position="302"/>
    </location>
</feature>
<dbReference type="PANTHER" id="PTHR44688:SF16">
    <property type="entry name" value="DNA-BINDING TRANSCRIPTIONAL ACTIVATOR DEVR_DOSR"/>
    <property type="match status" value="1"/>
</dbReference>
<evidence type="ECO:0000256" key="1">
    <source>
        <dbReference type="ARBA" id="ARBA00023015"/>
    </source>
</evidence>
<proteinExistence type="predicted"/>
<dbReference type="GO" id="GO:0003677">
    <property type="term" value="F:DNA binding"/>
    <property type="evidence" value="ECO:0007669"/>
    <property type="project" value="UniProtKB-KW"/>
</dbReference>
<dbReference type="AlphaFoldDB" id="A0A6P1BID2"/>
<comment type="caution">
    <text evidence="5">The sequence shown here is derived from an EMBL/GenBank/DDBJ whole genome shotgun (WGS) entry which is preliminary data.</text>
</comment>
<dbReference type="Proteomes" id="UP000468531">
    <property type="component" value="Unassembled WGS sequence"/>
</dbReference>
<dbReference type="GO" id="GO:0006355">
    <property type="term" value="P:regulation of DNA-templated transcription"/>
    <property type="evidence" value="ECO:0007669"/>
    <property type="project" value="InterPro"/>
</dbReference>
<keyword evidence="1" id="KW-0805">Transcription regulation</keyword>
<evidence type="ECO:0000256" key="2">
    <source>
        <dbReference type="ARBA" id="ARBA00023125"/>
    </source>
</evidence>
<dbReference type="PROSITE" id="PS50043">
    <property type="entry name" value="HTH_LUXR_2"/>
    <property type="match status" value="1"/>
</dbReference>
<protein>
    <submittedName>
        <fullName evidence="5">Helix-turn-helix transcriptional regulator</fullName>
    </submittedName>
</protein>
<sequence length="314" mass="34058">MRPLYAEFVERGLEPYNPRPERAFARAHNGFVSDHQLFTPEEMDRDPFYQYLRSKGGGWCFGTVIQAPTEDLVVFSWERRFEDGPVSNETVAALDPLRAHLARAALISGRLGLERARAAAEVLGLIGLPAAVLSRSHRLLAANQLFDDLVPRVVQDRRVRIALVDKRADSLLALALQQVDGQSAGQVRSIPIAATEESLASIVHVVPVRGVANDIFAASCILILTTVSQPKLAPVQIIQGLFDLTPAEANVARWIAGGKTVDDIATGAGVTVGTVRQQLKSVFSKTGVSRQAELVSILVGTALGGNRRTDFLHE</sequence>
<dbReference type="Gene3D" id="1.10.10.10">
    <property type="entry name" value="Winged helix-like DNA-binding domain superfamily/Winged helix DNA-binding domain"/>
    <property type="match status" value="1"/>
</dbReference>
<accession>A0A6P1BID2</accession>
<name>A0A6P1BID2_9BRAD</name>
<organism evidence="5 6">
    <name type="scientific">Bradyrhizobium uaiense</name>
    <dbReference type="NCBI Taxonomy" id="2594946"/>
    <lineage>
        <taxon>Bacteria</taxon>
        <taxon>Pseudomonadati</taxon>
        <taxon>Pseudomonadota</taxon>
        <taxon>Alphaproteobacteria</taxon>
        <taxon>Hyphomicrobiales</taxon>
        <taxon>Nitrobacteraceae</taxon>
        <taxon>Bradyrhizobium</taxon>
    </lineage>
</organism>
<dbReference type="PANTHER" id="PTHR44688">
    <property type="entry name" value="DNA-BINDING TRANSCRIPTIONAL ACTIVATOR DEVR_DOSR"/>
    <property type="match status" value="1"/>
</dbReference>
<keyword evidence="2" id="KW-0238">DNA-binding</keyword>
<keyword evidence="3" id="KW-0804">Transcription</keyword>
<dbReference type="SUPFAM" id="SSF46894">
    <property type="entry name" value="C-terminal effector domain of the bipartite response regulators"/>
    <property type="match status" value="1"/>
</dbReference>
<evidence type="ECO:0000313" key="6">
    <source>
        <dbReference type="Proteomes" id="UP000468531"/>
    </source>
</evidence>
<evidence type="ECO:0000313" key="5">
    <source>
        <dbReference type="EMBL" id="NEU97914.1"/>
    </source>
</evidence>
<dbReference type="InterPro" id="IPR016032">
    <property type="entry name" value="Sig_transdc_resp-reg_C-effctor"/>
</dbReference>
<dbReference type="CDD" id="cd06170">
    <property type="entry name" value="LuxR_C_like"/>
    <property type="match status" value="1"/>
</dbReference>
<dbReference type="InterPro" id="IPR000792">
    <property type="entry name" value="Tscrpt_reg_LuxR_C"/>
</dbReference>